<proteinExistence type="predicted"/>
<comment type="caution">
    <text evidence="1">The sequence shown here is derived from an EMBL/GenBank/DDBJ whole genome shotgun (WGS) entry which is preliminary data.</text>
</comment>
<dbReference type="EMBL" id="JACTVA010000034">
    <property type="protein sequence ID" value="MBC9208518.1"/>
    <property type="molecule type" value="Genomic_DNA"/>
</dbReference>
<protein>
    <recommendedName>
        <fullName evidence="3">Secreted protein</fullName>
    </recommendedName>
</protein>
<sequence>MGTTGMTAGKLAAAVAPLLPRLELDAAGVTCLHGVADAAQGVLRLEHARRFPDAIRLAAHALPKREAVWWACMAARAVPARYPVDADADALEAAEAWVRQQDEPGRYRCMELAMRSGCRGPEAWAAVAAFWSGGSIAPAGAQAVKPAAQLTGAAVTSALTLAAVRDDPAQAASRYSRFLAALRDIAAGGAGRIPVEDPIWN</sequence>
<reference evidence="1 2" key="1">
    <citation type="journal article" date="2013" name="Int. J. Syst. Evol. Microbiol.">
        <title>Roseomonas aerophila sp. nov., isolated from air.</title>
        <authorList>
            <person name="Kim S.J."/>
            <person name="Weon H.Y."/>
            <person name="Ahn J.H."/>
            <person name="Hong S.B."/>
            <person name="Seok S.J."/>
            <person name="Whang K.S."/>
            <person name="Kwon S.W."/>
        </authorList>
    </citation>
    <scope>NUCLEOTIDE SEQUENCE [LARGE SCALE GENOMIC DNA]</scope>
    <source>
        <strain evidence="1 2">NBRC 108923</strain>
    </source>
</reference>
<keyword evidence="2" id="KW-1185">Reference proteome</keyword>
<evidence type="ECO:0008006" key="3">
    <source>
        <dbReference type="Google" id="ProtNLM"/>
    </source>
</evidence>
<evidence type="ECO:0000313" key="2">
    <source>
        <dbReference type="Proteomes" id="UP000626026"/>
    </source>
</evidence>
<dbReference type="Pfam" id="PF22011">
    <property type="entry name" value="DUF6931"/>
    <property type="match status" value="1"/>
</dbReference>
<dbReference type="Proteomes" id="UP000626026">
    <property type="component" value="Unassembled WGS sequence"/>
</dbReference>
<gene>
    <name evidence="1" type="ORF">IBL26_16845</name>
</gene>
<evidence type="ECO:0000313" key="1">
    <source>
        <dbReference type="EMBL" id="MBC9208518.1"/>
    </source>
</evidence>
<organism evidence="1 2">
    <name type="scientific">Teichococcus aerophilus</name>
    <dbReference type="NCBI Taxonomy" id="1224513"/>
    <lineage>
        <taxon>Bacteria</taxon>
        <taxon>Pseudomonadati</taxon>
        <taxon>Pseudomonadota</taxon>
        <taxon>Alphaproteobacteria</taxon>
        <taxon>Acetobacterales</taxon>
        <taxon>Roseomonadaceae</taxon>
        <taxon>Roseomonas</taxon>
    </lineage>
</organism>
<dbReference type="InterPro" id="IPR053855">
    <property type="entry name" value="DUF6931"/>
</dbReference>
<accession>A0ABR7RQ38</accession>
<name>A0ABR7RQ38_9PROT</name>